<dbReference type="Pfam" id="PF02515">
    <property type="entry name" value="CoA_transf_3"/>
    <property type="match status" value="1"/>
</dbReference>
<comment type="caution">
    <text evidence="2">The sequence shown here is derived from an EMBL/GenBank/DDBJ whole genome shotgun (WGS) entry which is preliminary data.</text>
</comment>
<dbReference type="Gene3D" id="3.40.50.10540">
    <property type="entry name" value="Crotonobetainyl-coa:carnitine coa-transferase, domain 1"/>
    <property type="match status" value="1"/>
</dbReference>
<reference evidence="2 3" key="1">
    <citation type="submission" date="2019-09" db="EMBL/GenBank/DDBJ databases">
        <title>Whole genome sequencing of Microbacterium maritypicum.</title>
        <authorList>
            <person name="Lenchi N."/>
        </authorList>
    </citation>
    <scope>NUCLEOTIDE SEQUENCE [LARGE SCALE GENOMIC DNA]</scope>
    <source>
        <strain evidence="2 3">DSM 12512</strain>
    </source>
</reference>
<name>A0AAD3X242_MICMQ</name>
<accession>A0AAD3X242</accession>
<dbReference type="SUPFAM" id="SSF89796">
    <property type="entry name" value="CoA-transferase family III (CaiB/BaiF)"/>
    <property type="match status" value="2"/>
</dbReference>
<dbReference type="GO" id="GO:0003824">
    <property type="term" value="F:catalytic activity"/>
    <property type="evidence" value="ECO:0007669"/>
    <property type="project" value="InterPro"/>
</dbReference>
<dbReference type="Proteomes" id="UP000436027">
    <property type="component" value="Unassembled WGS sequence"/>
</dbReference>
<protein>
    <submittedName>
        <fullName evidence="2">Carnitine dehydratase</fullName>
    </submittedName>
</protein>
<dbReference type="PANTHER" id="PTHR48228">
    <property type="entry name" value="SUCCINYL-COA--D-CITRAMALATE COA-TRANSFERASE"/>
    <property type="match status" value="1"/>
</dbReference>
<dbReference type="EMBL" id="WAAQ01000002">
    <property type="protein sequence ID" value="KAB1884013.1"/>
    <property type="molecule type" value="Genomic_DNA"/>
</dbReference>
<evidence type="ECO:0000313" key="3">
    <source>
        <dbReference type="Proteomes" id="UP000436027"/>
    </source>
</evidence>
<feature type="compositionally biased region" description="Basic and acidic residues" evidence="1">
    <location>
        <begin position="1"/>
        <end position="10"/>
    </location>
</feature>
<proteinExistence type="predicted"/>
<dbReference type="InterPro" id="IPR023606">
    <property type="entry name" value="CoA-Trfase_III_dom_1_sf"/>
</dbReference>
<gene>
    <name evidence="2" type="ORF">F6W70_15710</name>
</gene>
<dbReference type="PANTHER" id="PTHR48228:SF4">
    <property type="entry name" value="BLR3030 PROTEIN"/>
    <property type="match status" value="1"/>
</dbReference>
<organism evidence="2 3">
    <name type="scientific">Microbacterium maritypicum</name>
    <name type="common">Microbacterium liquefaciens</name>
    <dbReference type="NCBI Taxonomy" id="33918"/>
    <lineage>
        <taxon>Bacteria</taxon>
        <taxon>Bacillati</taxon>
        <taxon>Actinomycetota</taxon>
        <taxon>Actinomycetes</taxon>
        <taxon>Micrococcales</taxon>
        <taxon>Microbacteriaceae</taxon>
        <taxon>Microbacterium</taxon>
    </lineage>
</organism>
<feature type="region of interest" description="Disordered" evidence="1">
    <location>
        <begin position="1"/>
        <end position="27"/>
    </location>
</feature>
<dbReference type="RefSeq" id="WP_151487224.1">
    <property type="nucleotide sequence ID" value="NZ_BAAAIN010000001.1"/>
</dbReference>
<dbReference type="InterPro" id="IPR003673">
    <property type="entry name" value="CoA-Trfase_fam_III"/>
</dbReference>
<evidence type="ECO:0000313" key="2">
    <source>
        <dbReference type="EMBL" id="KAB1884013.1"/>
    </source>
</evidence>
<sequence length="463" mass="49476">MPAPTDDRRSPRASANGESDEGGQRRAGVDLLARVQRELDLSVTEPVLPSDRAVPLPSRLATGDLAWASVSAAMLAAGRSPASLDPERIATAYRSDRVLTISGQAPPVWSVYSGFWRTSDGWIRTHGNYPHHAAGLRAGLRLRHDAAVDAVRDALGERTTTAAVADITTAGGLAVAVAAEEPAVDRALREHPLLELVRIDTTPASHAPRATAATPPPPASLPLQGMRVLDLTRVIAGPVCSRTLAMLGADVLRIDPPHLPEPEWQHLDTGHGKRSAVLDARTSRLQEMLAHADAVVLGYRPAALDRLGLQPEVLARRYPRLVVAQLSAWGVENPERAGFDSLVQAASGISFIESADGDRPGALPAQALDHSAGYLLAAAVSALLRRRPQEEGSWIVRASLRRVAAELLGMPRSGEPAAEVEFDTRPHVARFDVDGTALVTARPALAGFEYRAPHKWGSDQPTW</sequence>
<dbReference type="AlphaFoldDB" id="A0AAD3X242"/>
<dbReference type="InterPro" id="IPR050509">
    <property type="entry name" value="CoA-transferase_III"/>
</dbReference>
<evidence type="ECO:0000256" key="1">
    <source>
        <dbReference type="SAM" id="MobiDB-lite"/>
    </source>
</evidence>